<sequence>MVLHGIVSSPLRRPHALKKQQEDLGSFSTVFWRPRLKQLYRFLVYRGEMITIYIPEQKEVSDSLEVKKDNLALRYPTVPTV</sequence>
<evidence type="ECO:0000313" key="1">
    <source>
        <dbReference type="EMBL" id="KAG2270341.1"/>
    </source>
</evidence>
<evidence type="ECO:0000313" key="2">
    <source>
        <dbReference type="Proteomes" id="UP000886595"/>
    </source>
</evidence>
<protein>
    <submittedName>
        <fullName evidence="1">Uncharacterized protein</fullName>
    </submittedName>
</protein>
<keyword evidence="2" id="KW-1185">Reference proteome</keyword>
<proteinExistence type="predicted"/>
<name>A0A8X7QH84_BRACI</name>
<gene>
    <name evidence="1" type="ORF">Bca52824_064896</name>
</gene>
<reference evidence="1 2" key="1">
    <citation type="submission" date="2020-02" db="EMBL/GenBank/DDBJ databases">
        <authorList>
            <person name="Ma Q."/>
            <person name="Huang Y."/>
            <person name="Song X."/>
            <person name="Pei D."/>
        </authorList>
    </citation>
    <scope>NUCLEOTIDE SEQUENCE [LARGE SCALE GENOMIC DNA]</scope>
    <source>
        <strain evidence="1">Sxm20200214</strain>
        <tissue evidence="1">Leaf</tissue>
    </source>
</reference>
<dbReference type="AlphaFoldDB" id="A0A8X7QH84"/>
<dbReference type="EMBL" id="JAAMPC010000013">
    <property type="protein sequence ID" value="KAG2270341.1"/>
    <property type="molecule type" value="Genomic_DNA"/>
</dbReference>
<dbReference type="Proteomes" id="UP000886595">
    <property type="component" value="Unassembled WGS sequence"/>
</dbReference>
<accession>A0A8X7QH84</accession>
<organism evidence="1 2">
    <name type="scientific">Brassica carinata</name>
    <name type="common">Ethiopian mustard</name>
    <name type="synonym">Abyssinian cabbage</name>
    <dbReference type="NCBI Taxonomy" id="52824"/>
    <lineage>
        <taxon>Eukaryota</taxon>
        <taxon>Viridiplantae</taxon>
        <taxon>Streptophyta</taxon>
        <taxon>Embryophyta</taxon>
        <taxon>Tracheophyta</taxon>
        <taxon>Spermatophyta</taxon>
        <taxon>Magnoliopsida</taxon>
        <taxon>eudicotyledons</taxon>
        <taxon>Gunneridae</taxon>
        <taxon>Pentapetalae</taxon>
        <taxon>rosids</taxon>
        <taxon>malvids</taxon>
        <taxon>Brassicales</taxon>
        <taxon>Brassicaceae</taxon>
        <taxon>Brassiceae</taxon>
        <taxon>Brassica</taxon>
    </lineage>
</organism>
<comment type="caution">
    <text evidence="1">The sequence shown here is derived from an EMBL/GenBank/DDBJ whole genome shotgun (WGS) entry which is preliminary data.</text>
</comment>
<dbReference type="OrthoDB" id="2019292at2759"/>